<comment type="similarity">
    <text evidence="9">Belongs to the bacterial CoaD family.</text>
</comment>
<dbReference type="AlphaFoldDB" id="A0AAE3HLG1"/>
<comment type="pathway">
    <text evidence="9">Cofactor biosynthesis; coenzyme A biosynthesis; CoA from (R)-pantothenate: step 4/5.</text>
</comment>
<keyword evidence="5 9" id="KW-0067">ATP-binding</keyword>
<keyword evidence="12" id="KW-1185">Reference proteome</keyword>
<comment type="cofactor">
    <cofactor evidence="9">
        <name>Mg(2+)</name>
        <dbReference type="ChEBI" id="CHEBI:18420"/>
    </cofactor>
</comment>
<dbReference type="Gene3D" id="3.40.50.620">
    <property type="entry name" value="HUPs"/>
    <property type="match status" value="1"/>
</dbReference>
<feature type="binding site" evidence="9">
    <location>
        <position position="10"/>
    </location>
    <ligand>
        <name>substrate</name>
    </ligand>
</feature>
<evidence type="ECO:0000256" key="7">
    <source>
        <dbReference type="ARBA" id="ARBA00022993"/>
    </source>
</evidence>
<dbReference type="NCBIfam" id="TIGR01510">
    <property type="entry name" value="coaD_prev_kdtB"/>
    <property type="match status" value="1"/>
</dbReference>
<dbReference type="Proteomes" id="UP001204445">
    <property type="component" value="Unassembled WGS sequence"/>
</dbReference>
<evidence type="ECO:0000256" key="5">
    <source>
        <dbReference type="ARBA" id="ARBA00022840"/>
    </source>
</evidence>
<evidence type="ECO:0000256" key="1">
    <source>
        <dbReference type="ARBA" id="ARBA00022490"/>
    </source>
</evidence>
<evidence type="ECO:0000313" key="11">
    <source>
        <dbReference type="EMBL" id="MCS3903301.1"/>
    </source>
</evidence>
<feature type="binding site" evidence="9">
    <location>
        <position position="88"/>
    </location>
    <ligand>
        <name>substrate</name>
    </ligand>
</feature>
<dbReference type="GO" id="GO:0015937">
    <property type="term" value="P:coenzyme A biosynthetic process"/>
    <property type="evidence" value="ECO:0007669"/>
    <property type="project" value="UniProtKB-UniRule"/>
</dbReference>
<dbReference type="GO" id="GO:0005524">
    <property type="term" value="F:ATP binding"/>
    <property type="evidence" value="ECO:0007669"/>
    <property type="project" value="UniProtKB-KW"/>
</dbReference>
<comment type="subunit">
    <text evidence="9">Homohexamer.</text>
</comment>
<dbReference type="PRINTS" id="PR01020">
    <property type="entry name" value="LPSBIOSNTHSS"/>
</dbReference>
<dbReference type="PANTHER" id="PTHR21342">
    <property type="entry name" value="PHOSPHOPANTETHEINE ADENYLYLTRANSFERASE"/>
    <property type="match status" value="1"/>
</dbReference>
<accession>A0AAE3HLG1</accession>
<evidence type="ECO:0000259" key="10">
    <source>
        <dbReference type="Pfam" id="PF01467"/>
    </source>
</evidence>
<dbReference type="GO" id="GO:0004595">
    <property type="term" value="F:pantetheine-phosphate adenylyltransferase activity"/>
    <property type="evidence" value="ECO:0007669"/>
    <property type="project" value="UniProtKB-UniRule"/>
</dbReference>
<comment type="subcellular location">
    <subcellularLocation>
        <location evidence="9">Cytoplasm</location>
    </subcellularLocation>
</comment>
<keyword evidence="2 9" id="KW-0808">Transferase</keyword>
<feature type="binding site" evidence="9">
    <location>
        <position position="74"/>
    </location>
    <ligand>
        <name>substrate</name>
    </ligand>
</feature>
<evidence type="ECO:0000256" key="8">
    <source>
        <dbReference type="ARBA" id="ARBA00029346"/>
    </source>
</evidence>
<dbReference type="SUPFAM" id="SSF52374">
    <property type="entry name" value="Nucleotidylyl transferase"/>
    <property type="match status" value="1"/>
</dbReference>
<dbReference type="RefSeq" id="WP_259054966.1">
    <property type="nucleotide sequence ID" value="NZ_JANUCT010000007.1"/>
</dbReference>
<feature type="site" description="Transition state stabilizer" evidence="9">
    <location>
        <position position="18"/>
    </location>
</feature>
<dbReference type="InterPro" id="IPR004821">
    <property type="entry name" value="Cyt_trans-like"/>
</dbReference>
<feature type="domain" description="Cytidyltransferase-like" evidence="10">
    <location>
        <begin position="6"/>
        <end position="134"/>
    </location>
</feature>
<comment type="catalytic activity">
    <reaction evidence="8 9">
        <text>(R)-4'-phosphopantetheine + ATP + H(+) = 3'-dephospho-CoA + diphosphate</text>
        <dbReference type="Rhea" id="RHEA:19801"/>
        <dbReference type="ChEBI" id="CHEBI:15378"/>
        <dbReference type="ChEBI" id="CHEBI:30616"/>
        <dbReference type="ChEBI" id="CHEBI:33019"/>
        <dbReference type="ChEBI" id="CHEBI:57328"/>
        <dbReference type="ChEBI" id="CHEBI:61723"/>
        <dbReference type="EC" id="2.7.7.3"/>
    </reaction>
</comment>
<dbReference type="InterPro" id="IPR014729">
    <property type="entry name" value="Rossmann-like_a/b/a_fold"/>
</dbReference>
<organism evidence="11 12">
    <name type="scientific">Methylohalomonas lacus</name>
    <dbReference type="NCBI Taxonomy" id="398773"/>
    <lineage>
        <taxon>Bacteria</taxon>
        <taxon>Pseudomonadati</taxon>
        <taxon>Pseudomonadota</taxon>
        <taxon>Gammaproteobacteria</taxon>
        <taxon>Methylohalomonadales</taxon>
        <taxon>Methylohalomonadaceae</taxon>
        <taxon>Methylohalomonas</taxon>
    </lineage>
</organism>
<reference evidence="11" key="1">
    <citation type="submission" date="2022-08" db="EMBL/GenBank/DDBJ databases">
        <title>Genomic Encyclopedia of Type Strains, Phase III (KMG-III): the genomes of soil and plant-associated and newly described type strains.</title>
        <authorList>
            <person name="Whitman W."/>
        </authorList>
    </citation>
    <scope>NUCLEOTIDE SEQUENCE</scope>
    <source>
        <strain evidence="11">HMT 1</strain>
    </source>
</reference>
<feature type="binding site" evidence="9">
    <location>
        <position position="99"/>
    </location>
    <ligand>
        <name>ATP</name>
        <dbReference type="ChEBI" id="CHEBI:30616"/>
    </ligand>
</feature>
<evidence type="ECO:0000256" key="4">
    <source>
        <dbReference type="ARBA" id="ARBA00022741"/>
    </source>
</evidence>
<evidence type="ECO:0000256" key="2">
    <source>
        <dbReference type="ARBA" id="ARBA00022679"/>
    </source>
</evidence>
<keyword evidence="3 9" id="KW-0548">Nucleotidyltransferase</keyword>
<comment type="function">
    <text evidence="9">Reversibly transfers an adenylyl group from ATP to 4'-phosphopantetheine, yielding dephospho-CoA (dPCoA) and pyrophosphate.</text>
</comment>
<evidence type="ECO:0000256" key="3">
    <source>
        <dbReference type="ARBA" id="ARBA00022695"/>
    </source>
</evidence>
<name>A0AAE3HLG1_9GAMM</name>
<gene>
    <name evidence="9" type="primary">coaD</name>
    <name evidence="11" type="ORF">J2T55_001321</name>
</gene>
<dbReference type="InterPro" id="IPR001980">
    <property type="entry name" value="PPAT"/>
</dbReference>
<keyword evidence="7 9" id="KW-0173">Coenzyme A biosynthesis</keyword>
<comment type="caution">
    <text evidence="11">The sequence shown here is derived from an EMBL/GenBank/DDBJ whole genome shotgun (WGS) entry which is preliminary data.</text>
</comment>
<evidence type="ECO:0000256" key="9">
    <source>
        <dbReference type="HAMAP-Rule" id="MF_00151"/>
    </source>
</evidence>
<evidence type="ECO:0000256" key="6">
    <source>
        <dbReference type="ARBA" id="ARBA00022842"/>
    </source>
</evidence>
<sequence>MNITAIYAGTFDPITHGHTDIARRAASLFDKVILAVAGAGNKTPAFSHEERLTMARSALRETANVEVMGFDSLVTDLAKRQGARVLIRGLRAMSDFDYEFQMAGMNRKLFADAETVFLTPAEQYNCISSSLVREIVRLGGDVSDFVTADVQKALAERIVRTDQ</sequence>
<feature type="binding site" evidence="9">
    <location>
        <begin position="10"/>
        <end position="11"/>
    </location>
    <ligand>
        <name>ATP</name>
        <dbReference type="ChEBI" id="CHEBI:30616"/>
    </ligand>
</feature>
<dbReference type="HAMAP" id="MF_00151">
    <property type="entry name" value="PPAT_bact"/>
    <property type="match status" value="1"/>
</dbReference>
<dbReference type="PANTHER" id="PTHR21342:SF1">
    <property type="entry name" value="PHOSPHOPANTETHEINE ADENYLYLTRANSFERASE"/>
    <property type="match status" value="1"/>
</dbReference>
<dbReference type="EMBL" id="JANUCT010000007">
    <property type="protein sequence ID" value="MCS3903301.1"/>
    <property type="molecule type" value="Genomic_DNA"/>
</dbReference>
<dbReference type="CDD" id="cd02163">
    <property type="entry name" value="PPAT"/>
    <property type="match status" value="1"/>
</dbReference>
<proteinExistence type="inferred from homology"/>
<feature type="binding site" evidence="9">
    <location>
        <begin position="89"/>
        <end position="91"/>
    </location>
    <ligand>
        <name>ATP</name>
        <dbReference type="ChEBI" id="CHEBI:30616"/>
    </ligand>
</feature>
<feature type="binding site" evidence="9">
    <location>
        <begin position="124"/>
        <end position="130"/>
    </location>
    <ligand>
        <name>ATP</name>
        <dbReference type="ChEBI" id="CHEBI:30616"/>
    </ligand>
</feature>
<evidence type="ECO:0000313" key="12">
    <source>
        <dbReference type="Proteomes" id="UP001204445"/>
    </source>
</evidence>
<dbReference type="EC" id="2.7.7.3" evidence="9"/>
<feature type="binding site" evidence="9">
    <location>
        <position position="42"/>
    </location>
    <ligand>
        <name>substrate</name>
    </ligand>
</feature>
<feature type="binding site" evidence="9">
    <location>
        <position position="18"/>
    </location>
    <ligand>
        <name>ATP</name>
        <dbReference type="ChEBI" id="CHEBI:30616"/>
    </ligand>
</feature>
<protein>
    <recommendedName>
        <fullName evidence="9">Phosphopantetheine adenylyltransferase</fullName>
        <ecNumber evidence="9">2.7.7.3</ecNumber>
    </recommendedName>
    <alternativeName>
        <fullName evidence="9">Dephospho-CoA pyrophosphorylase</fullName>
    </alternativeName>
    <alternativeName>
        <fullName evidence="9">Pantetheine-phosphate adenylyltransferase</fullName>
        <shortName evidence="9">PPAT</shortName>
    </alternativeName>
</protein>
<dbReference type="NCBIfam" id="TIGR00125">
    <property type="entry name" value="cyt_tran_rel"/>
    <property type="match status" value="1"/>
</dbReference>
<keyword evidence="6 9" id="KW-0460">Magnesium</keyword>
<dbReference type="Pfam" id="PF01467">
    <property type="entry name" value="CTP_transf_like"/>
    <property type="match status" value="1"/>
</dbReference>
<keyword evidence="1 9" id="KW-0963">Cytoplasm</keyword>
<dbReference type="GO" id="GO:0005737">
    <property type="term" value="C:cytoplasm"/>
    <property type="evidence" value="ECO:0007669"/>
    <property type="project" value="UniProtKB-SubCell"/>
</dbReference>
<keyword evidence="4 9" id="KW-0547">Nucleotide-binding</keyword>